<dbReference type="PANTHER" id="PTHR10887:SF445">
    <property type="entry name" value="NFX1-TYPE ZINC FINGER-CONTAINING PROTEIN 1"/>
    <property type="match status" value="1"/>
</dbReference>
<evidence type="ECO:0000259" key="10">
    <source>
        <dbReference type="PROSITE" id="PS50158"/>
    </source>
</evidence>
<dbReference type="CDD" id="cd18808">
    <property type="entry name" value="SF1_C_Upf1"/>
    <property type="match status" value="1"/>
</dbReference>
<evidence type="ECO:0000256" key="9">
    <source>
        <dbReference type="SAM" id="MobiDB-lite"/>
    </source>
</evidence>
<keyword evidence="2" id="KW-0963">Cytoplasm</keyword>
<dbReference type="InterPro" id="IPR027417">
    <property type="entry name" value="P-loop_NTPase"/>
</dbReference>
<protein>
    <submittedName>
        <fullName evidence="12">19330_t:CDS:1</fullName>
    </submittedName>
</protein>
<dbReference type="PANTHER" id="PTHR10887">
    <property type="entry name" value="DNA2/NAM7 HELICASE FAMILY"/>
    <property type="match status" value="1"/>
</dbReference>
<evidence type="ECO:0000256" key="6">
    <source>
        <dbReference type="ARBA" id="ARBA00022859"/>
    </source>
</evidence>
<keyword evidence="8" id="KW-0175">Coiled coil</keyword>
<keyword evidence="3" id="KW-0479">Metal-binding</keyword>
<feature type="compositionally biased region" description="Basic and acidic residues" evidence="9">
    <location>
        <begin position="1"/>
        <end position="10"/>
    </location>
</feature>
<dbReference type="SUPFAM" id="SSF57756">
    <property type="entry name" value="Retrovirus zinc finger-like domains"/>
    <property type="match status" value="1"/>
</dbReference>
<dbReference type="SUPFAM" id="SSF52540">
    <property type="entry name" value="P-loop containing nucleoside triphosphate hydrolases"/>
    <property type="match status" value="1"/>
</dbReference>
<keyword evidence="13" id="KW-1185">Reference proteome</keyword>
<dbReference type="PROSITE" id="PS51981">
    <property type="entry name" value="ZF_RZ"/>
    <property type="match status" value="1"/>
</dbReference>
<dbReference type="Pfam" id="PF20173">
    <property type="entry name" value="ZnF_RZ-type"/>
    <property type="match status" value="1"/>
</dbReference>
<evidence type="ECO:0000256" key="7">
    <source>
        <dbReference type="PROSITE-ProRule" id="PRU00047"/>
    </source>
</evidence>
<organism evidence="12 13">
    <name type="scientific">Gigaspora margarita</name>
    <dbReference type="NCBI Taxonomy" id="4874"/>
    <lineage>
        <taxon>Eukaryota</taxon>
        <taxon>Fungi</taxon>
        <taxon>Fungi incertae sedis</taxon>
        <taxon>Mucoromycota</taxon>
        <taxon>Glomeromycotina</taxon>
        <taxon>Glomeromycetes</taxon>
        <taxon>Diversisporales</taxon>
        <taxon>Gigasporaceae</taxon>
        <taxon>Gigaspora</taxon>
    </lineage>
</organism>
<dbReference type="Pfam" id="PF00098">
    <property type="entry name" value="zf-CCHC"/>
    <property type="match status" value="1"/>
</dbReference>
<evidence type="ECO:0000256" key="4">
    <source>
        <dbReference type="ARBA" id="ARBA00022771"/>
    </source>
</evidence>
<evidence type="ECO:0000256" key="2">
    <source>
        <dbReference type="ARBA" id="ARBA00022490"/>
    </source>
</evidence>
<evidence type="ECO:0000256" key="5">
    <source>
        <dbReference type="ARBA" id="ARBA00022833"/>
    </source>
</evidence>
<feature type="region of interest" description="Disordered" evidence="9">
    <location>
        <begin position="41"/>
        <end position="69"/>
    </location>
</feature>
<dbReference type="InterPro" id="IPR036875">
    <property type="entry name" value="Znf_CCHC_sf"/>
</dbReference>
<comment type="subcellular location">
    <subcellularLocation>
        <location evidence="1">Cytoplasm</location>
    </subcellularLocation>
</comment>
<dbReference type="Pfam" id="PF13087">
    <property type="entry name" value="AAA_12"/>
    <property type="match status" value="1"/>
</dbReference>
<evidence type="ECO:0000313" key="13">
    <source>
        <dbReference type="Proteomes" id="UP000789901"/>
    </source>
</evidence>
<dbReference type="PROSITE" id="PS50158">
    <property type="entry name" value="ZF_CCHC"/>
    <property type="match status" value="1"/>
</dbReference>
<feature type="domain" description="RZ-type" evidence="11">
    <location>
        <begin position="2050"/>
        <end position="2094"/>
    </location>
</feature>
<dbReference type="InterPro" id="IPR001878">
    <property type="entry name" value="Znf_CCHC"/>
</dbReference>
<dbReference type="SMART" id="SM00343">
    <property type="entry name" value="ZnF_C2HC"/>
    <property type="match status" value="1"/>
</dbReference>
<gene>
    <name evidence="12" type="ORF">GMARGA_LOCUS7870</name>
</gene>
<feature type="region of interest" description="Disordered" evidence="9">
    <location>
        <begin position="1"/>
        <end position="29"/>
    </location>
</feature>
<dbReference type="EMBL" id="CAJVQB010003921">
    <property type="protein sequence ID" value="CAG8621601.1"/>
    <property type="molecule type" value="Genomic_DNA"/>
</dbReference>
<keyword evidence="6" id="KW-0391">Immunity</keyword>
<comment type="caution">
    <text evidence="12">The sequence shown here is derived from an EMBL/GenBank/DDBJ whole genome shotgun (WGS) entry which is preliminary data.</text>
</comment>
<name>A0ABN7UMA0_GIGMA</name>
<dbReference type="InterPro" id="IPR041677">
    <property type="entry name" value="DNA2/NAM7_AAA_11"/>
</dbReference>
<accession>A0ABN7UMA0</accession>
<dbReference type="InterPro" id="IPR047187">
    <property type="entry name" value="SF1_C_Upf1"/>
</dbReference>
<evidence type="ECO:0000313" key="12">
    <source>
        <dbReference type="EMBL" id="CAG8621601.1"/>
    </source>
</evidence>
<feature type="domain" description="CCHC-type" evidence="10">
    <location>
        <begin position="29"/>
        <end position="44"/>
    </location>
</feature>
<evidence type="ECO:0000256" key="8">
    <source>
        <dbReference type="SAM" id="Coils"/>
    </source>
</evidence>
<dbReference type="Gene3D" id="3.40.50.300">
    <property type="entry name" value="P-loop containing nucleotide triphosphate hydrolases"/>
    <property type="match status" value="2"/>
</dbReference>
<proteinExistence type="predicted"/>
<dbReference type="InterPro" id="IPR041679">
    <property type="entry name" value="DNA2/NAM7-like_C"/>
</dbReference>
<sequence length="2094" mass="240268">MSQRNSEQDIKRRKGNNKNKQTNNRSNECYKCGLPGHFARDCPSGGSGGSRAPQETAIKPRPSPYEIEEDQHKALSDNFNSAELSYGGSDKIVFAPLGDELKNAWKRFMKKELIHQHKMRNFITSCLTAIDKHKGDEVEELVTELGKTEGLERIREIVMFPMSVDAGLAAKIASFQRVILPFMALLTRSGITECIVEKHVHAIFYAVYLNLDSFMYDGVITMLEILVQRNDIVDKKVDQFKLLEDDAIAFIPSSLCNVFMKRIKEASTNETMYKIVTRIEQAKKLWQDNLQQDIGNTYDEPLASNVARREYFFTILDREIDSMNKMLNYRKSNLLSQETQRISYTNSNKPASYYGKLAKKVALMLDYDPPGELSKNGKRHDNDFVEIAEISIIPTKEEILCDRDSFLPTTNIDDTLHYLPKGARRLLDTQFRLLREDMMCPIRLGIENFIKFISESAKNKAKIKKLQEHGGRHKYENKEGMDGGDLNVYANVHFSDVKVDQKRGFSCRMGFTQPPMRRNSGNRQQYWNKSGKLMNGSLVCLLWPSENSSPNNDLQFSLFFGTVSSRDEKLLSRDQHIALIDISFIDSLIYQLALKEIKKKNSGGSNEPTTGCFMVESTGVYFESYFHILKALQTKLPSSLPFEKYLAPQITENSIFAAVDPPIYARAPQFVFDLSILLNDKNKRLLLNVADRISHENVIRNLQKSSRLDNTQAKALIYSLCREVALIEGPPGTGKTFVGVEIMKVLMANKESTNIGPILTICFTNHALDQFLENLLNVDIKKIVRLGSRSKSEIIQNFNIEELCQKRPRSRVQRSMLFEGYDELRRIEKEAEELLSGFSRRWLNWDKIAEYFDLDIAQKWTQTKKNKRNMKANANVNIFDALGHLNEDTQNIENIEDSKDFENFNGSDDSYIQNWLLYWVKPKGNRSLKDLKNDPNVWQMSKVERIKLHDFWKECVQSEYIVKLVEIKGKYEKKKKDIDKIYDEIRRQILSDCDVIGMTTNGAAKFQTLISSIGPRIIICEEAGEVLEAHILSALTSQTQQIILIGDHNQLRPHCATYTLTCDSKIGVNYALDKSLFERLVNGDQAMRLEKSQLCTQRRMRREISDLIRHTLYKELVDDENTVSYPDVRGAQRNVYFMDHRYSEDSSENDFAVNSHSNTFEVKMVIGLVKHFVRNGYNKPGQIAVLTPYLGQLIKIRDMLSKSFVVVIDERDDQLITDMEESIDAENKNRNDESASSIEKINTVTTERKKLSQQVILRTVDNFQGEEADIVIISLVRNTRKENDRGNIGFLKSTNRSNVLLSRAKHGMFLLGNADLMGRHSDFWRNVVGILRKRGQVGPGFPIVCSRHPNYKNNIFEASQFDEISPDGGCFEPCRQQLKCGHICPYKCHSDDMQHIGVRCQKDCTRLHPDCQHPCNKICGEDCGDCPWPIGNITLPCGHEYKNAKCHYIKNINKVLCQEKVLRKLPNCEHEHLIKCHMSIHDFKCTERCSKLLPCEHPCMSACSECQDLSKGIDQNPRLDKGCHAGRTCKPCESSCNVSCMHSKCELVCAEPCSVCAEGCGWQCEHEGACNLPCGVPCNRLPCNLRCEKLLECGHQCFGLCGEKCPPPKYCAECTTDENVKNQVVDLIMQESFAGVDWTIERMIVLACGHVYTADSLDHLMEMKEYYEKDLNDQWIGLKTITSQPSDPKSCPQCRAPIKNICRYGRAIKKNVLDIQNKKFLVKYDSQLKKRNKDIKNATKQLENKRAEFLKEIQISLKAKEMNNIENSALQIIPEVISTEQYTLLEKYSIPSMVESRWKQHISVLLAIYRKLIQLIKETKFPPHKRAYETAVSLLYAFKTRFNISDIENNFESLDNYDPHVCQNLKLQETLAEVGLTAPKMDVRIYLDAFLEIVNIQKAIFHEISLIIQELSKIAGPTNKTNQTYEKNWIEFGEHIIETIKTHLDTIITTAQQNSYLRHEILTYLELVEVECKAERFRLKYPPTGIITPTIQRIVKNKCSEIEGTCEYICNEMIHRMNAEHFENQCKLRVEEIYREVSDLRKAAMRDRPLTHEEKLEIRRAMNSEFQGSGHWYQCPNGHPYTIGECGGAMQASR</sequence>
<dbReference type="Pfam" id="PF25396">
    <property type="entry name" value="ZNFX1"/>
    <property type="match status" value="1"/>
</dbReference>
<evidence type="ECO:0000259" key="11">
    <source>
        <dbReference type="PROSITE" id="PS51981"/>
    </source>
</evidence>
<keyword evidence="5" id="KW-0862">Zinc</keyword>
<evidence type="ECO:0000256" key="3">
    <source>
        <dbReference type="ARBA" id="ARBA00022723"/>
    </source>
</evidence>
<keyword evidence="4 7" id="KW-0863">Zinc-finger</keyword>
<feature type="coiled-coil region" evidence="8">
    <location>
        <begin position="1721"/>
        <end position="1752"/>
    </location>
</feature>
<reference evidence="12 13" key="1">
    <citation type="submission" date="2021-06" db="EMBL/GenBank/DDBJ databases">
        <authorList>
            <person name="Kallberg Y."/>
            <person name="Tangrot J."/>
            <person name="Rosling A."/>
        </authorList>
    </citation>
    <scope>NUCLEOTIDE SEQUENCE [LARGE SCALE GENOMIC DNA]</scope>
    <source>
        <strain evidence="12 13">120-4 pot B 10/14</strain>
    </source>
</reference>
<dbReference type="Pfam" id="PF13086">
    <property type="entry name" value="AAA_11"/>
    <property type="match status" value="1"/>
</dbReference>
<dbReference type="InterPro" id="IPR046439">
    <property type="entry name" value="ZF_RZ_dom"/>
</dbReference>
<dbReference type="InterPro" id="IPR045055">
    <property type="entry name" value="DNA2/NAM7-like"/>
</dbReference>
<evidence type="ECO:0000256" key="1">
    <source>
        <dbReference type="ARBA" id="ARBA00004496"/>
    </source>
</evidence>
<feature type="compositionally biased region" description="Low complexity" evidence="9">
    <location>
        <begin position="18"/>
        <end position="27"/>
    </location>
</feature>
<dbReference type="Proteomes" id="UP000789901">
    <property type="component" value="Unassembled WGS sequence"/>
</dbReference>
<dbReference type="InterPro" id="IPR057373">
    <property type="entry name" value="ZNFX1"/>
</dbReference>
<dbReference type="CDD" id="cd06008">
    <property type="entry name" value="NF-X1-zinc-finger"/>
    <property type="match status" value="2"/>
</dbReference>